<dbReference type="Proteomes" id="UP000092504">
    <property type="component" value="Unassembled WGS sequence"/>
</dbReference>
<feature type="domain" description="O-GlcNAc transferase C-terminal" evidence="6">
    <location>
        <begin position="44"/>
        <end position="173"/>
    </location>
</feature>
<dbReference type="GO" id="GO:0016757">
    <property type="term" value="F:glycosyltransferase activity"/>
    <property type="evidence" value="ECO:0007669"/>
    <property type="project" value="UniProtKB-KW"/>
</dbReference>
<gene>
    <name evidence="7" type="ORF">A8U91_04491</name>
</gene>
<keyword evidence="5" id="KW-0802">TPR repeat</keyword>
<organism evidence="7 8">
    <name type="scientific">Halomonas elongata</name>
    <dbReference type="NCBI Taxonomy" id="2746"/>
    <lineage>
        <taxon>Bacteria</taxon>
        <taxon>Pseudomonadati</taxon>
        <taxon>Pseudomonadota</taxon>
        <taxon>Gammaproteobacteria</taxon>
        <taxon>Oceanospirillales</taxon>
        <taxon>Halomonadaceae</taxon>
        <taxon>Halomonas</taxon>
    </lineage>
</organism>
<evidence type="ECO:0000259" key="6">
    <source>
        <dbReference type="Pfam" id="PF13844"/>
    </source>
</evidence>
<evidence type="ECO:0000313" key="8">
    <source>
        <dbReference type="Proteomes" id="UP000092504"/>
    </source>
</evidence>
<protein>
    <recommendedName>
        <fullName evidence="6">O-GlcNAc transferase C-terminal domain-containing protein</fullName>
    </recommendedName>
</protein>
<evidence type="ECO:0000256" key="4">
    <source>
        <dbReference type="ARBA" id="ARBA00022737"/>
    </source>
</evidence>
<dbReference type="PATRIC" id="fig|2746.7.peg.4627"/>
<dbReference type="InterPro" id="IPR029489">
    <property type="entry name" value="OGT/SEC/SPY_C"/>
</dbReference>
<dbReference type="SUPFAM" id="SSF53756">
    <property type="entry name" value="UDP-Glycosyltransferase/glycogen phosphorylase"/>
    <property type="match status" value="1"/>
</dbReference>
<dbReference type="Pfam" id="PF13844">
    <property type="entry name" value="Glyco_transf_41"/>
    <property type="match status" value="1"/>
</dbReference>
<proteinExistence type="predicted"/>
<dbReference type="EMBL" id="MAJD01000002">
    <property type="protein sequence ID" value="OBX35418.1"/>
    <property type="molecule type" value="Genomic_DNA"/>
</dbReference>
<sequence length="191" mass="21350">MDDQYTEKLIRLPDDYICYMPCPYAPATSSLPAIKNGYVTLGCLNNPAKIGATLLAEWAKLMHELPESRLLLRGAQYESEDFCRWIRETLAEHGIADYRILLEGPARHAEFLETYQRIDIALDSWPYSGGLTTCEAMLMGVPVVTLPGPTFAGRHSATHLINAGLQELVAGSWTNTVSGCWSWPMTCPIWR</sequence>
<dbReference type="Gene3D" id="3.40.50.2000">
    <property type="entry name" value="Glycogen Phosphorylase B"/>
    <property type="match status" value="1"/>
</dbReference>
<evidence type="ECO:0000313" key="7">
    <source>
        <dbReference type="EMBL" id="OBX35418.1"/>
    </source>
</evidence>
<comment type="caution">
    <text evidence="7">The sequence shown here is derived from an EMBL/GenBank/DDBJ whole genome shotgun (WGS) entry which is preliminary data.</text>
</comment>
<keyword evidence="4" id="KW-0677">Repeat</keyword>
<evidence type="ECO:0000256" key="3">
    <source>
        <dbReference type="ARBA" id="ARBA00022679"/>
    </source>
</evidence>
<name>A0A1B8NZK6_HALEL</name>
<dbReference type="PANTHER" id="PTHR44835:SF1">
    <property type="entry name" value="PROTEIN O-GLCNAC TRANSFERASE"/>
    <property type="match status" value="1"/>
</dbReference>
<dbReference type="AlphaFoldDB" id="A0A1B8NZK6"/>
<keyword evidence="3" id="KW-0808">Transferase</keyword>
<evidence type="ECO:0000256" key="1">
    <source>
        <dbReference type="ARBA" id="ARBA00004922"/>
    </source>
</evidence>
<evidence type="ECO:0000256" key="5">
    <source>
        <dbReference type="ARBA" id="ARBA00022803"/>
    </source>
</evidence>
<reference evidence="7 8" key="1">
    <citation type="submission" date="2016-06" db="EMBL/GenBank/DDBJ databases">
        <title>Genome sequence of halotolerant plant growth promoting strain of Halomonas elongata HEK1 isolated from salterns of Rann of Kutch, Gujarat, India.</title>
        <authorList>
            <person name="Gaba S."/>
            <person name="Singh R.N."/>
            <person name="Abrol S."/>
            <person name="Kaushik R."/>
            <person name="Saxena A.K."/>
        </authorList>
    </citation>
    <scope>NUCLEOTIDE SEQUENCE [LARGE SCALE GENOMIC DNA]</scope>
    <source>
        <strain evidence="7 8">HEK1</strain>
    </source>
</reference>
<accession>A0A1B8NZK6</accession>
<keyword evidence="2" id="KW-0328">Glycosyltransferase</keyword>
<dbReference type="PANTHER" id="PTHR44835">
    <property type="entry name" value="UDP-N-ACETYLGLUCOSAMINE--PEPTIDE N-ACETYLGLUCOSAMINYLTRANSFERASE SPINDLY-RELATED"/>
    <property type="match status" value="1"/>
</dbReference>
<evidence type="ECO:0000256" key="2">
    <source>
        <dbReference type="ARBA" id="ARBA00022676"/>
    </source>
</evidence>
<comment type="pathway">
    <text evidence="1">Protein modification; protein glycosylation.</text>
</comment>
<dbReference type="InterPro" id="IPR051939">
    <property type="entry name" value="Glycosyltr_41/O-GlcNAc_trsf"/>
</dbReference>